<dbReference type="Pfam" id="PF00250">
    <property type="entry name" value="Forkhead"/>
    <property type="match status" value="1"/>
</dbReference>
<evidence type="ECO:0000256" key="4">
    <source>
        <dbReference type="ARBA" id="ARBA00022491"/>
    </source>
</evidence>
<evidence type="ECO:0000313" key="21">
    <source>
        <dbReference type="EMBL" id="RXN31262.1"/>
    </source>
</evidence>
<dbReference type="PROSITE" id="PS00657">
    <property type="entry name" value="FORK_HEAD_1"/>
    <property type="match status" value="1"/>
</dbReference>
<dbReference type="PRINTS" id="PR00053">
    <property type="entry name" value="FORKHEAD"/>
</dbReference>
<dbReference type="InterPro" id="IPR001766">
    <property type="entry name" value="Fork_head_dom"/>
</dbReference>
<dbReference type="Proteomes" id="UP000290572">
    <property type="component" value="Unassembled WGS sequence"/>
</dbReference>
<dbReference type="SUPFAM" id="SSF49879">
    <property type="entry name" value="SMAD/FHA domain"/>
    <property type="match status" value="1"/>
</dbReference>
<dbReference type="FunFam" id="2.60.200.20:FF:000025">
    <property type="entry name" value="Forkhead box protein K2"/>
    <property type="match status" value="1"/>
</dbReference>
<dbReference type="GO" id="GO:0000981">
    <property type="term" value="F:DNA-binding transcription factor activity, RNA polymerase II-specific"/>
    <property type="evidence" value="ECO:0007669"/>
    <property type="project" value="TreeGrafter"/>
</dbReference>
<dbReference type="AlphaFoldDB" id="A0A498NHC4"/>
<comment type="subcellular location">
    <subcellularLocation>
        <location evidence="2">Cytoplasm</location>
    </subcellularLocation>
    <subcellularLocation>
        <location evidence="1 16">Nucleus</location>
    </subcellularLocation>
</comment>
<evidence type="ECO:0000256" key="13">
    <source>
        <dbReference type="ARBA" id="ARBA00034770"/>
    </source>
</evidence>
<feature type="compositionally biased region" description="Basic and acidic residues" evidence="17">
    <location>
        <begin position="193"/>
        <end position="209"/>
    </location>
</feature>
<feature type="region of interest" description="Disordered" evidence="17">
    <location>
        <begin position="558"/>
        <end position="600"/>
    </location>
</feature>
<evidence type="ECO:0000256" key="1">
    <source>
        <dbReference type="ARBA" id="ARBA00004123"/>
    </source>
</evidence>
<evidence type="ECO:0000256" key="14">
    <source>
        <dbReference type="ARBA" id="ARBA00072763"/>
    </source>
</evidence>
<dbReference type="InterPro" id="IPR030456">
    <property type="entry name" value="TF_fork_head_CS_2"/>
</dbReference>
<reference evidence="21 22" key="1">
    <citation type="submission" date="2018-03" db="EMBL/GenBank/DDBJ databases">
        <title>Draft genome sequence of Rohu Carp (Labeo rohita).</title>
        <authorList>
            <person name="Das P."/>
            <person name="Kushwaha B."/>
            <person name="Joshi C.G."/>
            <person name="Kumar D."/>
            <person name="Nagpure N.S."/>
            <person name="Sahoo L."/>
            <person name="Das S.P."/>
            <person name="Bit A."/>
            <person name="Patnaik S."/>
            <person name="Meher P.K."/>
            <person name="Jayasankar P."/>
            <person name="Koringa P.G."/>
            <person name="Patel N.V."/>
            <person name="Hinsu A.T."/>
            <person name="Kumar R."/>
            <person name="Pandey M."/>
            <person name="Agarwal S."/>
            <person name="Srivastava S."/>
            <person name="Singh M."/>
            <person name="Iquebal M.A."/>
            <person name="Jaiswal S."/>
            <person name="Angadi U.B."/>
            <person name="Kumar N."/>
            <person name="Raza M."/>
            <person name="Shah T.M."/>
            <person name="Rai A."/>
            <person name="Jena J.K."/>
        </authorList>
    </citation>
    <scope>NUCLEOTIDE SEQUENCE [LARGE SCALE GENOMIC DNA]</scope>
    <source>
        <strain evidence="21">DASCIFA01</strain>
        <tissue evidence="21">Testis</tissue>
    </source>
</reference>
<feature type="region of interest" description="Disordered" evidence="17">
    <location>
        <begin position="189"/>
        <end position="211"/>
    </location>
</feature>
<keyword evidence="7" id="KW-0460">Magnesium</keyword>
<keyword evidence="6" id="KW-0970">Cilium biogenesis/degradation</keyword>
<comment type="similarity">
    <text evidence="13">Belongs to the FOXJ1 family.</text>
</comment>
<dbReference type="Pfam" id="PF00498">
    <property type="entry name" value="FHA"/>
    <property type="match status" value="1"/>
</dbReference>
<dbReference type="InterPro" id="IPR047398">
    <property type="entry name" value="FHA_FOXK2"/>
</dbReference>
<evidence type="ECO:0000256" key="7">
    <source>
        <dbReference type="ARBA" id="ARBA00022842"/>
    </source>
</evidence>
<dbReference type="Gene3D" id="2.60.200.20">
    <property type="match status" value="1"/>
</dbReference>
<dbReference type="GO" id="GO:0000978">
    <property type="term" value="F:RNA polymerase II cis-regulatory region sequence-specific DNA binding"/>
    <property type="evidence" value="ECO:0007669"/>
    <property type="project" value="TreeGrafter"/>
</dbReference>
<evidence type="ECO:0000256" key="15">
    <source>
        <dbReference type="ARBA" id="ARBA00082763"/>
    </source>
</evidence>
<evidence type="ECO:0000256" key="11">
    <source>
        <dbReference type="ARBA" id="ARBA00023163"/>
    </source>
</evidence>
<dbReference type="InterPro" id="IPR008984">
    <property type="entry name" value="SMAD_FHA_dom_sf"/>
</dbReference>
<evidence type="ECO:0000256" key="9">
    <source>
        <dbReference type="ARBA" id="ARBA00023125"/>
    </source>
</evidence>
<feature type="compositionally biased region" description="Pro residues" evidence="17">
    <location>
        <begin position="352"/>
        <end position="362"/>
    </location>
</feature>
<dbReference type="EMBL" id="QBIY01011483">
    <property type="protein sequence ID" value="RXN31262.1"/>
    <property type="molecule type" value="Genomic_DNA"/>
</dbReference>
<gene>
    <name evidence="21" type="ORF">ROHU_017108</name>
    <name evidence="20" type="ORF">ROHU_033527</name>
</gene>
<dbReference type="InterPro" id="IPR018122">
    <property type="entry name" value="TF_fork_head_CS_1"/>
</dbReference>
<evidence type="ECO:0000256" key="2">
    <source>
        <dbReference type="ARBA" id="ARBA00004496"/>
    </source>
</evidence>
<feature type="region of interest" description="Disordered" evidence="17">
    <location>
        <begin position="155"/>
        <end position="174"/>
    </location>
</feature>
<evidence type="ECO:0000313" key="22">
    <source>
        <dbReference type="Proteomes" id="UP000290572"/>
    </source>
</evidence>
<feature type="compositionally biased region" description="Polar residues" evidence="17">
    <location>
        <begin position="155"/>
        <end position="165"/>
    </location>
</feature>
<sequence length="600" mass="64358">MSGSVVARLEGREFEYLMKKRSVTIGRNSSQGSVDVSMGHSSFISRRHLEIFSAGEDGTGGGDFYLRCLGKNGVFVDGVFQRRGAPPLQLPRMCTFRFPSTNIKITFTALSSDKRDRRNAPESPVKAVQPQISPLTINIPDNIAHLMSPLPSPTGTISAANSCPSSPRGAGLSSYKMGRGLTADLINENSQSENDKEASGGDSPKDDSKPPYSYAQLIVQAITMAPDKQLTLNGIYTHITKNYPYYRTADKGWQNSIRHNLSLNRYFIKVPRSQEEPGKGSFWRIDPSSEGKLIEQAFRKRRPRGVPCFRTPLGPLSSRSAPASPNHTGALSAHSSGVQTPDSLSREGSPVPMDPEPTPASAPAPAVQPKLAVIQEARFAQNAPGSPLNTQPVLITVQRQLPQTIKPVTYAVATPVSTPTSQQPVMQTVHVVHQIPAVSVATVTALSTANTHMAEPVFTQSSIIKAEPHENGEHQELKVKVEPVPAITTTSIGGTSRILQTSQSSPIQTVTIVQQAPIGQHQLPVKAITQNGTHVVAAVQGSGNTASPLHMLATHASASASLPTKRQNGDKAEQPDTKRVKTEDGGDAITAERDKQTATD</sequence>
<dbReference type="GO" id="GO:0046872">
    <property type="term" value="F:metal ion binding"/>
    <property type="evidence" value="ECO:0007669"/>
    <property type="project" value="UniProtKB-KW"/>
</dbReference>
<evidence type="ECO:0000256" key="17">
    <source>
        <dbReference type="SAM" id="MobiDB-lite"/>
    </source>
</evidence>
<dbReference type="GO" id="GO:0001947">
    <property type="term" value="P:heart looping"/>
    <property type="evidence" value="ECO:0007669"/>
    <property type="project" value="UniProtKB-ARBA"/>
</dbReference>
<keyword evidence="11" id="KW-0804">Transcription</keyword>
<dbReference type="PANTHER" id="PTHR45881">
    <property type="entry name" value="CHECKPOINT SUPPRESSOR 1-LIKE, ISOFORM A-RELATED"/>
    <property type="match status" value="1"/>
</dbReference>
<feature type="compositionally biased region" description="Basic and acidic residues" evidence="17">
    <location>
        <begin position="567"/>
        <end position="600"/>
    </location>
</feature>
<proteinExistence type="inferred from homology"/>
<dbReference type="EMBL" id="QBIY01013413">
    <property type="protein sequence ID" value="RXN05239.1"/>
    <property type="molecule type" value="Genomic_DNA"/>
</dbReference>
<feature type="domain" description="Fork-head" evidence="19">
    <location>
        <begin position="209"/>
        <end position="304"/>
    </location>
</feature>
<dbReference type="FunFam" id="1.10.10.10:FF:000030">
    <property type="entry name" value="Forkhead box protein K2"/>
    <property type="match status" value="1"/>
</dbReference>
<evidence type="ECO:0000259" key="19">
    <source>
        <dbReference type="PROSITE" id="PS50039"/>
    </source>
</evidence>
<dbReference type="CDD" id="cd22723">
    <property type="entry name" value="FHA_FOXK2"/>
    <property type="match status" value="1"/>
</dbReference>
<evidence type="ECO:0000259" key="18">
    <source>
        <dbReference type="PROSITE" id="PS50006"/>
    </source>
</evidence>
<dbReference type="STRING" id="84645.A0A498NHC4"/>
<dbReference type="InterPro" id="IPR036390">
    <property type="entry name" value="WH_DNA-bd_sf"/>
</dbReference>
<dbReference type="GO" id="GO:0045892">
    <property type="term" value="P:negative regulation of DNA-templated transcription"/>
    <property type="evidence" value="ECO:0007669"/>
    <property type="project" value="UniProtKB-ARBA"/>
</dbReference>
<dbReference type="InterPro" id="IPR047397">
    <property type="entry name" value="FH_FOXK2"/>
</dbReference>
<keyword evidence="3" id="KW-0963">Cytoplasm</keyword>
<evidence type="ECO:0000256" key="10">
    <source>
        <dbReference type="ARBA" id="ARBA00023159"/>
    </source>
</evidence>
<feature type="domain" description="FHA" evidence="18">
    <location>
        <begin position="23"/>
        <end position="81"/>
    </location>
</feature>
<accession>A0A498NHC4</accession>
<keyword evidence="8" id="KW-0805">Transcription regulation</keyword>
<dbReference type="PROSITE" id="PS00658">
    <property type="entry name" value="FORK_HEAD_2"/>
    <property type="match status" value="1"/>
</dbReference>
<keyword evidence="9 16" id="KW-0238">DNA-binding</keyword>
<name>A0A498NHC4_LABRO</name>
<dbReference type="InterPro" id="IPR000253">
    <property type="entry name" value="FHA_dom"/>
</dbReference>
<evidence type="ECO:0000313" key="20">
    <source>
        <dbReference type="EMBL" id="RXN05239.1"/>
    </source>
</evidence>
<dbReference type="SMART" id="SM00240">
    <property type="entry name" value="FHA"/>
    <property type="match status" value="1"/>
</dbReference>
<keyword evidence="4" id="KW-0678">Repressor</keyword>
<evidence type="ECO:0000256" key="8">
    <source>
        <dbReference type="ARBA" id="ARBA00023015"/>
    </source>
</evidence>
<evidence type="ECO:0000256" key="12">
    <source>
        <dbReference type="ARBA" id="ARBA00023242"/>
    </source>
</evidence>
<dbReference type="PROSITE" id="PS50039">
    <property type="entry name" value="FORK_HEAD_3"/>
    <property type="match status" value="1"/>
</dbReference>
<dbReference type="PROSITE" id="PS50006">
    <property type="entry name" value="FHA_DOMAIN"/>
    <property type="match status" value="1"/>
</dbReference>
<protein>
    <recommendedName>
        <fullName evidence="14">Forkhead box protein K2</fullName>
    </recommendedName>
    <alternativeName>
        <fullName evidence="15">Interleukin enhancer-binding factor 1</fullName>
    </alternativeName>
</protein>
<feature type="DNA-binding region" description="Fork-head" evidence="16">
    <location>
        <begin position="209"/>
        <end position="304"/>
    </location>
</feature>
<dbReference type="CDD" id="cd20055">
    <property type="entry name" value="FH_FOXK2"/>
    <property type="match status" value="1"/>
</dbReference>
<dbReference type="SMART" id="SM00339">
    <property type="entry name" value="FH"/>
    <property type="match status" value="1"/>
</dbReference>
<organism evidence="21 22">
    <name type="scientific">Labeo rohita</name>
    <name type="common">Indian major carp</name>
    <name type="synonym">Cyprinus rohita</name>
    <dbReference type="NCBI Taxonomy" id="84645"/>
    <lineage>
        <taxon>Eukaryota</taxon>
        <taxon>Metazoa</taxon>
        <taxon>Chordata</taxon>
        <taxon>Craniata</taxon>
        <taxon>Vertebrata</taxon>
        <taxon>Euteleostomi</taxon>
        <taxon>Actinopterygii</taxon>
        <taxon>Neopterygii</taxon>
        <taxon>Teleostei</taxon>
        <taxon>Ostariophysi</taxon>
        <taxon>Cypriniformes</taxon>
        <taxon>Cyprinidae</taxon>
        <taxon>Labeoninae</taxon>
        <taxon>Labeonini</taxon>
        <taxon>Labeo</taxon>
    </lineage>
</organism>
<comment type="caution">
    <text evidence="21">The sequence shown here is derived from an EMBL/GenBank/DDBJ whole genome shotgun (WGS) entry which is preliminary data.</text>
</comment>
<dbReference type="GO" id="GO:0060271">
    <property type="term" value="P:cilium assembly"/>
    <property type="evidence" value="ECO:0007669"/>
    <property type="project" value="UniProtKB-ARBA"/>
</dbReference>
<keyword evidence="22" id="KW-1185">Reference proteome</keyword>
<dbReference type="GO" id="GO:0005634">
    <property type="term" value="C:nucleus"/>
    <property type="evidence" value="ECO:0007669"/>
    <property type="project" value="UniProtKB-SubCell"/>
</dbReference>
<dbReference type="GO" id="GO:0005737">
    <property type="term" value="C:cytoplasm"/>
    <property type="evidence" value="ECO:0007669"/>
    <property type="project" value="UniProtKB-SubCell"/>
</dbReference>
<dbReference type="InterPro" id="IPR036388">
    <property type="entry name" value="WH-like_DNA-bd_sf"/>
</dbReference>
<evidence type="ECO:0000256" key="16">
    <source>
        <dbReference type="PROSITE-ProRule" id="PRU00089"/>
    </source>
</evidence>
<dbReference type="GO" id="GO:0045893">
    <property type="term" value="P:positive regulation of DNA-templated transcription"/>
    <property type="evidence" value="ECO:0007669"/>
    <property type="project" value="UniProtKB-ARBA"/>
</dbReference>
<keyword evidence="10" id="KW-0010">Activator</keyword>
<dbReference type="Gene3D" id="1.10.10.10">
    <property type="entry name" value="Winged helix-like DNA-binding domain superfamily/Winged helix DNA-binding domain"/>
    <property type="match status" value="1"/>
</dbReference>
<feature type="region of interest" description="Disordered" evidence="17">
    <location>
        <begin position="305"/>
        <end position="367"/>
    </location>
</feature>
<evidence type="ECO:0000256" key="6">
    <source>
        <dbReference type="ARBA" id="ARBA00022794"/>
    </source>
</evidence>
<evidence type="ECO:0000256" key="3">
    <source>
        <dbReference type="ARBA" id="ARBA00022490"/>
    </source>
</evidence>
<keyword evidence="12 16" id="KW-0539">Nucleus</keyword>
<dbReference type="PANTHER" id="PTHR45881:SF3">
    <property type="entry name" value="FORKHEAD BOX PROTEIN K2"/>
    <property type="match status" value="1"/>
</dbReference>
<keyword evidence="5" id="KW-0479">Metal-binding</keyword>
<dbReference type="GO" id="GO:0003146">
    <property type="term" value="P:heart jogging"/>
    <property type="evidence" value="ECO:0007669"/>
    <property type="project" value="UniProtKB-ARBA"/>
</dbReference>
<evidence type="ECO:0000256" key="5">
    <source>
        <dbReference type="ARBA" id="ARBA00022723"/>
    </source>
</evidence>
<feature type="compositionally biased region" description="Polar residues" evidence="17">
    <location>
        <begin position="317"/>
        <end position="343"/>
    </location>
</feature>
<dbReference type="SUPFAM" id="SSF46785">
    <property type="entry name" value="Winged helix' DNA-binding domain"/>
    <property type="match status" value="1"/>
</dbReference>